<reference evidence="1 2" key="1">
    <citation type="journal article" date="2019" name="Int. J. Syst. Evol. Microbiol.">
        <title>The Global Catalogue of Microorganisms (GCM) 10K type strain sequencing project: providing services to taxonomists for standard genome sequencing and annotation.</title>
        <authorList>
            <consortium name="The Broad Institute Genomics Platform"/>
            <consortium name="The Broad Institute Genome Sequencing Center for Infectious Disease"/>
            <person name="Wu L."/>
            <person name="Ma J."/>
        </authorList>
    </citation>
    <scope>NUCLEOTIDE SEQUENCE [LARGE SCALE GENOMIC DNA]</scope>
    <source>
        <strain evidence="1 2">JCM 3146</strain>
    </source>
</reference>
<dbReference type="RefSeq" id="WP_252809590.1">
    <property type="nucleotide sequence ID" value="NZ_BAAABM010000002.1"/>
</dbReference>
<dbReference type="SUPFAM" id="SSF53756">
    <property type="entry name" value="UDP-Glycosyltransferase/glycogen phosphorylase"/>
    <property type="match status" value="1"/>
</dbReference>
<gene>
    <name evidence="1" type="ORF">GCM10010151_01290</name>
</gene>
<keyword evidence="2" id="KW-1185">Reference proteome</keyword>
<protein>
    <submittedName>
        <fullName evidence="1">Uncharacterized protein</fullName>
    </submittedName>
</protein>
<dbReference type="Gene3D" id="3.40.50.2000">
    <property type="entry name" value="Glycogen Phosphorylase B"/>
    <property type="match status" value="1"/>
</dbReference>
<evidence type="ECO:0000313" key="2">
    <source>
        <dbReference type="Proteomes" id="UP001501822"/>
    </source>
</evidence>
<sequence length="117" mass="12677">MRAPDTETLLAGHRVHWAPERSASRPIGVLASIGRAVRVLRRERPDLIISAGTGVAVGVFLAARLRRVPAVWLETLNIVDSPGIASRLCSRLATAVLVQRPSLLSVRPRAVLIGELY</sequence>
<dbReference type="Proteomes" id="UP001501822">
    <property type="component" value="Unassembled WGS sequence"/>
</dbReference>
<evidence type="ECO:0000313" key="1">
    <source>
        <dbReference type="EMBL" id="GAA0314975.1"/>
    </source>
</evidence>
<organism evidence="1 2">
    <name type="scientific">Actinoallomurus spadix</name>
    <dbReference type="NCBI Taxonomy" id="79912"/>
    <lineage>
        <taxon>Bacteria</taxon>
        <taxon>Bacillati</taxon>
        <taxon>Actinomycetota</taxon>
        <taxon>Actinomycetes</taxon>
        <taxon>Streptosporangiales</taxon>
        <taxon>Thermomonosporaceae</taxon>
        <taxon>Actinoallomurus</taxon>
    </lineage>
</organism>
<name>A0ABN0VQU6_9ACTN</name>
<dbReference type="EMBL" id="BAAABM010000002">
    <property type="protein sequence ID" value="GAA0314975.1"/>
    <property type="molecule type" value="Genomic_DNA"/>
</dbReference>
<comment type="caution">
    <text evidence="1">The sequence shown here is derived from an EMBL/GenBank/DDBJ whole genome shotgun (WGS) entry which is preliminary data.</text>
</comment>
<proteinExistence type="predicted"/>
<accession>A0ABN0VQU6</accession>